<evidence type="ECO:0000259" key="3">
    <source>
        <dbReference type="SMART" id="SM00385"/>
    </source>
</evidence>
<dbReference type="InterPro" id="IPR006671">
    <property type="entry name" value="Cyclin_N"/>
</dbReference>
<accession>A0A8J6CDD7</accession>
<evidence type="ECO:0000256" key="1">
    <source>
        <dbReference type="ARBA" id="ARBA00023127"/>
    </source>
</evidence>
<comment type="similarity">
    <text evidence="2">Belongs to the cyclin family.</text>
</comment>
<dbReference type="AlphaFoldDB" id="A0A8J6CDD7"/>
<dbReference type="FunFam" id="1.10.472.10:FF:000013">
    <property type="entry name" value="Cyclin A1"/>
    <property type="match status" value="1"/>
</dbReference>
<proteinExistence type="inferred from homology"/>
<gene>
    <name evidence="5" type="ORF">KFE25_009308</name>
</gene>
<dbReference type="Gene3D" id="1.10.472.10">
    <property type="entry name" value="Cyclin-like"/>
    <property type="match status" value="2"/>
</dbReference>
<dbReference type="SUPFAM" id="SSF47954">
    <property type="entry name" value="Cyclin-like"/>
    <property type="match status" value="2"/>
</dbReference>
<feature type="domain" description="Cyclin-like" evidence="3">
    <location>
        <begin position="238"/>
        <end position="323"/>
    </location>
</feature>
<dbReference type="Proteomes" id="UP000751190">
    <property type="component" value="Unassembled WGS sequence"/>
</dbReference>
<protein>
    <recommendedName>
        <fullName evidence="7">Cyclin N-terminal domain-containing protein</fullName>
    </recommendedName>
</protein>
<dbReference type="InterPro" id="IPR039361">
    <property type="entry name" value="Cyclin"/>
</dbReference>
<dbReference type="Pfam" id="PF00134">
    <property type="entry name" value="Cyclin_N"/>
    <property type="match status" value="1"/>
</dbReference>
<dbReference type="OMA" id="YYEMCHY"/>
<dbReference type="EMBL" id="JAGTXO010000001">
    <property type="protein sequence ID" value="KAG8470887.1"/>
    <property type="molecule type" value="Genomic_DNA"/>
</dbReference>
<sequence length="356" mass="39270">MTSFGGPVTRRAVLGDISNRTAAHDAKLGKGSTKQGGFLGSQKGLGLGAEGTKTLGGLNPKHSLAHIDSSLRTVKLGEGYGSTDAPDPIDASDSTDAQCVVPYIKDIMRCMRETEGKYLAPPTYMAQQTDVNEKMRAILIDWLVEVHLKFKLVPETMYVTANLIDRFLSKKGIQRNKLQLVGVTAMFIASKYEEIYAPEVRDFVYISDKAYSREEILKMEATMLGALNFNVTAPSPYAFLKRFVKVAGYLRPEESREERLCAYLVELTLQEYRMLKYLPSVIAASAVCLAHKMLGSASWSSTLQQHTCYAESTLLPCMKDMNAIVKAASKNSLTAVRKKYSQDKLSAVALIEPVEL</sequence>
<keyword evidence="6" id="KW-1185">Reference proteome</keyword>
<dbReference type="InterPro" id="IPR004367">
    <property type="entry name" value="Cyclin_C-dom"/>
</dbReference>
<dbReference type="OrthoDB" id="5590282at2759"/>
<feature type="domain" description="Cyclin-like" evidence="3">
    <location>
        <begin position="141"/>
        <end position="225"/>
    </location>
</feature>
<reference evidence="5" key="1">
    <citation type="submission" date="2021-05" db="EMBL/GenBank/DDBJ databases">
        <title>The genome of the haptophyte Pavlova lutheri (Diacronema luteri, Pavlovales) - a model for lipid biosynthesis in eukaryotic algae.</title>
        <authorList>
            <person name="Hulatt C.J."/>
            <person name="Posewitz M.C."/>
        </authorList>
    </citation>
    <scope>NUCLEOTIDE SEQUENCE</scope>
    <source>
        <strain evidence="5">NIVA-4/92</strain>
    </source>
</reference>
<dbReference type="CDD" id="cd20507">
    <property type="entry name" value="CYCLIN_CCNB1-like_rpt1"/>
    <property type="match status" value="1"/>
</dbReference>
<feature type="domain" description="Cyclin C-terminal" evidence="4">
    <location>
        <begin position="234"/>
        <end position="354"/>
    </location>
</feature>
<dbReference type="SMART" id="SM00385">
    <property type="entry name" value="CYCLIN"/>
    <property type="match status" value="2"/>
</dbReference>
<dbReference type="InterPro" id="IPR013763">
    <property type="entry name" value="Cyclin-like_dom"/>
</dbReference>
<dbReference type="PANTHER" id="PTHR10177">
    <property type="entry name" value="CYCLINS"/>
    <property type="match status" value="1"/>
</dbReference>
<dbReference type="FunFam" id="1.10.472.10:FF:000167">
    <property type="entry name" value="Mitotic cyclin 6"/>
    <property type="match status" value="1"/>
</dbReference>
<evidence type="ECO:0000259" key="4">
    <source>
        <dbReference type="SMART" id="SM01332"/>
    </source>
</evidence>
<evidence type="ECO:0000256" key="2">
    <source>
        <dbReference type="RuleBase" id="RU000383"/>
    </source>
</evidence>
<keyword evidence="1 2" id="KW-0195">Cyclin</keyword>
<name>A0A8J6CDD7_DIALT</name>
<dbReference type="InterPro" id="IPR036915">
    <property type="entry name" value="Cyclin-like_sf"/>
</dbReference>
<comment type="caution">
    <text evidence="5">The sequence shown here is derived from an EMBL/GenBank/DDBJ whole genome shotgun (WGS) entry which is preliminary data.</text>
</comment>
<organism evidence="5 6">
    <name type="scientific">Diacronema lutheri</name>
    <name type="common">Unicellular marine alga</name>
    <name type="synonym">Monochrysis lutheri</name>
    <dbReference type="NCBI Taxonomy" id="2081491"/>
    <lineage>
        <taxon>Eukaryota</taxon>
        <taxon>Haptista</taxon>
        <taxon>Haptophyta</taxon>
        <taxon>Pavlovophyceae</taxon>
        <taxon>Pavlovales</taxon>
        <taxon>Pavlovaceae</taxon>
        <taxon>Diacronema</taxon>
    </lineage>
</organism>
<evidence type="ECO:0000313" key="6">
    <source>
        <dbReference type="Proteomes" id="UP000751190"/>
    </source>
</evidence>
<evidence type="ECO:0000313" key="5">
    <source>
        <dbReference type="EMBL" id="KAG8470887.1"/>
    </source>
</evidence>
<dbReference type="SMART" id="SM01332">
    <property type="entry name" value="Cyclin_C"/>
    <property type="match status" value="1"/>
</dbReference>
<evidence type="ECO:0008006" key="7">
    <source>
        <dbReference type="Google" id="ProtNLM"/>
    </source>
</evidence>
<dbReference type="Pfam" id="PF02984">
    <property type="entry name" value="Cyclin_C"/>
    <property type="match status" value="1"/>
</dbReference>